<comment type="caution">
    <text evidence="3">The sequence shown here is derived from an EMBL/GenBank/DDBJ whole genome shotgun (WGS) entry which is preliminary data.</text>
</comment>
<dbReference type="FunFam" id="2.30.29.30:FF:000256">
    <property type="entry name" value="Oxysterol-binding protein"/>
    <property type="match status" value="1"/>
</dbReference>
<protein>
    <recommendedName>
        <fullName evidence="2">PH domain-containing protein</fullName>
    </recommendedName>
</protein>
<reference evidence="3" key="1">
    <citation type="submission" date="2023-11" db="EMBL/GenBank/DDBJ databases">
        <title>Genome assemblies of two species of porcelain crab, Petrolisthes cinctipes and Petrolisthes manimaculis (Anomura: Porcellanidae).</title>
        <authorList>
            <person name="Angst P."/>
        </authorList>
    </citation>
    <scope>NUCLEOTIDE SEQUENCE</scope>
    <source>
        <strain evidence="3">PB745_02</strain>
        <tissue evidence="3">Gill</tissue>
    </source>
</reference>
<evidence type="ECO:0000259" key="2">
    <source>
        <dbReference type="PROSITE" id="PS50003"/>
    </source>
</evidence>
<dbReference type="GO" id="GO:0001881">
    <property type="term" value="P:receptor recycling"/>
    <property type="evidence" value="ECO:0007669"/>
    <property type="project" value="TreeGrafter"/>
</dbReference>
<evidence type="ECO:0000313" key="4">
    <source>
        <dbReference type="Proteomes" id="UP001292094"/>
    </source>
</evidence>
<evidence type="ECO:0000313" key="3">
    <source>
        <dbReference type="EMBL" id="KAK4309091.1"/>
    </source>
</evidence>
<dbReference type="Gene3D" id="2.30.29.30">
    <property type="entry name" value="Pleckstrin-homology domain (PH domain)/Phosphotyrosine-binding domain (PTB)"/>
    <property type="match status" value="1"/>
</dbReference>
<sequence>MGDKQADPDMKGWLYKWTNYLKGYQKRWFVLTNGLLSYYRSQAEMLHTCRGTISLHGAVIHTEDSCNFVISNGGTQTFHLKASSEVERQKWVTALELAKAKAIRQLESGESLDVDHWILIRVPEAEEARTLLATLWLCFPFLGLKLPASLEGKWGLDDRGFSVGCFMS</sequence>
<dbReference type="InterPro" id="IPR045188">
    <property type="entry name" value="Boi1/Boi2-like"/>
</dbReference>
<dbReference type="GO" id="GO:0042147">
    <property type="term" value="P:retrograde transport, endosome to Golgi"/>
    <property type="evidence" value="ECO:0007669"/>
    <property type="project" value="TreeGrafter"/>
</dbReference>
<gene>
    <name evidence="3" type="ORF">Pmani_019268</name>
</gene>
<name>A0AAE1PIS5_9EUCA</name>
<dbReference type="InterPro" id="IPR011993">
    <property type="entry name" value="PH-like_dom_sf"/>
</dbReference>
<dbReference type="AlphaFoldDB" id="A0AAE1PIS5"/>
<dbReference type="PROSITE" id="PS50003">
    <property type="entry name" value="PH_DOMAIN"/>
    <property type="match status" value="1"/>
</dbReference>
<evidence type="ECO:0000256" key="1">
    <source>
        <dbReference type="ARBA" id="ARBA00022553"/>
    </source>
</evidence>
<dbReference type="GO" id="GO:0005829">
    <property type="term" value="C:cytosol"/>
    <property type="evidence" value="ECO:0007669"/>
    <property type="project" value="GOC"/>
</dbReference>
<proteinExistence type="predicted"/>
<dbReference type="CDD" id="cd13284">
    <property type="entry name" value="PH_OSBP_ORP4"/>
    <property type="match status" value="1"/>
</dbReference>
<keyword evidence="4" id="KW-1185">Reference proteome</keyword>
<dbReference type="Proteomes" id="UP001292094">
    <property type="component" value="Unassembled WGS sequence"/>
</dbReference>
<dbReference type="InterPro" id="IPR001849">
    <property type="entry name" value="PH_domain"/>
</dbReference>
<dbReference type="GO" id="GO:0007032">
    <property type="term" value="P:endosome organization"/>
    <property type="evidence" value="ECO:0007669"/>
    <property type="project" value="TreeGrafter"/>
</dbReference>
<dbReference type="SMART" id="SM00233">
    <property type="entry name" value="PH"/>
    <property type="match status" value="1"/>
</dbReference>
<dbReference type="PANTHER" id="PTHR22902:SF27">
    <property type="entry name" value="PLECKSTRIN HOMOLOGY DOMAIN-CONTAINING FAMILY A MEMBER 3"/>
    <property type="match status" value="1"/>
</dbReference>
<dbReference type="SUPFAM" id="SSF50729">
    <property type="entry name" value="PH domain-like"/>
    <property type="match status" value="1"/>
</dbReference>
<dbReference type="GO" id="GO:0005802">
    <property type="term" value="C:trans-Golgi network"/>
    <property type="evidence" value="ECO:0007669"/>
    <property type="project" value="TreeGrafter"/>
</dbReference>
<dbReference type="Pfam" id="PF00169">
    <property type="entry name" value="PH"/>
    <property type="match status" value="1"/>
</dbReference>
<organism evidence="3 4">
    <name type="scientific">Petrolisthes manimaculis</name>
    <dbReference type="NCBI Taxonomy" id="1843537"/>
    <lineage>
        <taxon>Eukaryota</taxon>
        <taxon>Metazoa</taxon>
        <taxon>Ecdysozoa</taxon>
        <taxon>Arthropoda</taxon>
        <taxon>Crustacea</taxon>
        <taxon>Multicrustacea</taxon>
        <taxon>Malacostraca</taxon>
        <taxon>Eumalacostraca</taxon>
        <taxon>Eucarida</taxon>
        <taxon>Decapoda</taxon>
        <taxon>Pleocyemata</taxon>
        <taxon>Anomura</taxon>
        <taxon>Galatheoidea</taxon>
        <taxon>Porcellanidae</taxon>
        <taxon>Petrolisthes</taxon>
    </lineage>
</organism>
<feature type="domain" description="PH" evidence="2">
    <location>
        <begin position="7"/>
        <end position="100"/>
    </location>
</feature>
<dbReference type="EMBL" id="JAWZYT010001803">
    <property type="protein sequence ID" value="KAK4309091.1"/>
    <property type="molecule type" value="Genomic_DNA"/>
</dbReference>
<dbReference type="PANTHER" id="PTHR22902">
    <property type="entry name" value="SESQUIPEDALIAN"/>
    <property type="match status" value="1"/>
</dbReference>
<dbReference type="GO" id="GO:0005769">
    <property type="term" value="C:early endosome"/>
    <property type="evidence" value="ECO:0007669"/>
    <property type="project" value="TreeGrafter"/>
</dbReference>
<accession>A0AAE1PIS5</accession>
<keyword evidence="1" id="KW-0597">Phosphoprotein</keyword>
<dbReference type="GO" id="GO:0055037">
    <property type="term" value="C:recycling endosome"/>
    <property type="evidence" value="ECO:0007669"/>
    <property type="project" value="TreeGrafter"/>
</dbReference>